<dbReference type="InterPro" id="IPR036866">
    <property type="entry name" value="RibonucZ/Hydroxyglut_hydro"/>
</dbReference>
<dbReference type="RefSeq" id="WP_136883759.1">
    <property type="nucleotide sequence ID" value="NZ_CP050896.1"/>
</dbReference>
<sequence>MHGVHLPKPWNNGDGRFVNLALHDRRQMPVGQGGFHVGSLRQVKGGEYLHPPFDDSDRFNGAEFLYVYDCGSSPKTEVEREVKDLISHRPERHLDILFLSHFDLDHICGTPMLLGTNRKRLPGFAVDTIVLPYVDHAERLVAFARATAISLERGRRVPDFFRRMIIDPAAALSEFDPRQIIFVEGDEPPTDGDAGALPDPDIGPWSGSGPETRSEAAYSFKIEAAHAVFRSDPARPALRPQVRIRRLGGGQGSATVSTLLARDFAFNVHDWGGVLGWRLMPYVRSAPKAAITAFERAAEIELKWATGSFRSKIAIASVRVEVVTKHRMKLARAYGAIFGKANKNLTSMSLYSGPANPTETDGWTITPALQPHPETKIGWIGTGDTPLKDPGDISDFESFYSSEIRQVTTFMFPHHGSIENSDPGQLVSDAETFVAAADPPHAWEHPSKQLCNAARFAGAAVEVVMKQRKTAFDESVLVAWGDDRRDIHKLFSAGLGPDDEGCESVAGVAKGRIHT</sequence>
<organism evidence="2 3">
    <name type="scientific">Agrobacterium pusense</name>
    <dbReference type="NCBI Taxonomy" id="648995"/>
    <lineage>
        <taxon>Bacteria</taxon>
        <taxon>Pseudomonadati</taxon>
        <taxon>Pseudomonadota</taxon>
        <taxon>Alphaproteobacteria</taxon>
        <taxon>Hyphomicrobiales</taxon>
        <taxon>Rhizobiaceae</taxon>
        <taxon>Rhizobium/Agrobacterium group</taxon>
        <taxon>Agrobacterium</taxon>
    </lineage>
</organism>
<dbReference type="Gene3D" id="3.60.15.10">
    <property type="entry name" value="Ribonuclease Z/Hydroxyacylglutathione hydrolase-like"/>
    <property type="match status" value="1"/>
</dbReference>
<gene>
    <name evidence="2" type="ORF">FOB41_01105</name>
</gene>
<name>A0A6H0ZGK4_9HYPH</name>
<feature type="domain" description="Metallo-beta-lactamase" evidence="1">
    <location>
        <begin position="63"/>
        <end position="121"/>
    </location>
</feature>
<dbReference type="Pfam" id="PF00753">
    <property type="entry name" value="Lactamase_B"/>
    <property type="match status" value="1"/>
</dbReference>
<dbReference type="InterPro" id="IPR001279">
    <property type="entry name" value="Metallo-B-lactamas"/>
</dbReference>
<reference evidence="2 3" key="1">
    <citation type="submission" date="2020-04" db="EMBL/GenBank/DDBJ databases">
        <title>FDA dAtabase for Regulatory Grade micrObial Sequences (FDA-ARGOS): Supporting development and validation of Infectious Disease Dx tests.</title>
        <authorList>
            <person name="Sciortino C."/>
            <person name="Tallon L."/>
            <person name="Sadzewicz L."/>
            <person name="Vavikolanu K."/>
            <person name="Mehta A."/>
            <person name="Aluvathingal J."/>
            <person name="Nadendla S."/>
            <person name="Nandy P."/>
            <person name="Geyer C."/>
            <person name="Yan Y."/>
            <person name="Sichtig H."/>
        </authorList>
    </citation>
    <scope>NUCLEOTIDE SEQUENCE [LARGE SCALE GENOMIC DNA]</scope>
    <source>
        <strain evidence="2 3">FDAARGOS_633</strain>
    </source>
</reference>
<dbReference type="EMBL" id="CP050896">
    <property type="protein sequence ID" value="QIX19799.1"/>
    <property type="molecule type" value="Genomic_DNA"/>
</dbReference>
<dbReference type="SUPFAM" id="SSF56281">
    <property type="entry name" value="Metallo-hydrolase/oxidoreductase"/>
    <property type="match status" value="1"/>
</dbReference>
<evidence type="ECO:0000313" key="3">
    <source>
        <dbReference type="Proteomes" id="UP000500870"/>
    </source>
</evidence>
<dbReference type="Proteomes" id="UP000500870">
    <property type="component" value="Chromosome 2"/>
</dbReference>
<dbReference type="AlphaFoldDB" id="A0A6H0ZGK4"/>
<protein>
    <recommendedName>
        <fullName evidence="1">Metallo-beta-lactamase domain-containing protein</fullName>
    </recommendedName>
</protein>
<accession>A0A6H0ZGK4</accession>
<evidence type="ECO:0000259" key="1">
    <source>
        <dbReference type="Pfam" id="PF00753"/>
    </source>
</evidence>
<evidence type="ECO:0000313" key="2">
    <source>
        <dbReference type="EMBL" id="QIX19799.1"/>
    </source>
</evidence>
<proteinExistence type="predicted"/>